<dbReference type="GO" id="GO:0010467">
    <property type="term" value="P:gene expression"/>
    <property type="evidence" value="ECO:0007669"/>
    <property type="project" value="UniProtKB-ARBA"/>
</dbReference>
<dbReference type="InterPro" id="IPR014014">
    <property type="entry name" value="RNA_helicase_DEAD_Q_motif"/>
</dbReference>
<evidence type="ECO:0000256" key="12">
    <source>
        <dbReference type="RuleBase" id="RU000492"/>
    </source>
</evidence>
<dbReference type="Pfam" id="PF00270">
    <property type="entry name" value="DEAD"/>
    <property type="match status" value="1"/>
</dbReference>
<dbReference type="GO" id="GO:0003724">
    <property type="term" value="F:RNA helicase activity"/>
    <property type="evidence" value="ECO:0007669"/>
    <property type="project" value="UniProtKB-EC"/>
</dbReference>
<dbReference type="Proteomes" id="UP001201980">
    <property type="component" value="Unassembled WGS sequence"/>
</dbReference>
<feature type="coiled-coil region" evidence="13">
    <location>
        <begin position="589"/>
        <end position="629"/>
    </location>
</feature>
<keyword evidence="13" id="KW-0175">Coiled coil</keyword>
<proteinExistence type="inferred from homology"/>
<keyword evidence="3" id="KW-0690">Ribosome biogenesis</keyword>
<protein>
    <recommendedName>
        <fullName evidence="2">RNA helicase</fullName>
        <ecNumber evidence="2">3.6.4.13</ecNumber>
    </recommendedName>
</protein>
<feature type="domain" description="Helicase ATP-binding" evidence="15">
    <location>
        <begin position="239"/>
        <end position="413"/>
    </location>
</feature>
<keyword evidence="8" id="KW-0694">RNA-binding</keyword>
<keyword evidence="9" id="KW-0539">Nucleus</keyword>
<dbReference type="InterPro" id="IPR050079">
    <property type="entry name" value="DEAD_box_RNA_helicase"/>
</dbReference>
<comment type="subcellular location">
    <subcellularLocation>
        <location evidence="1">Nucleus</location>
    </subcellularLocation>
</comment>
<feature type="compositionally biased region" description="Acidic residues" evidence="14">
    <location>
        <begin position="171"/>
        <end position="185"/>
    </location>
</feature>
<evidence type="ECO:0000259" key="15">
    <source>
        <dbReference type="PROSITE" id="PS51192"/>
    </source>
</evidence>
<gene>
    <name evidence="18" type="ORF">MKZ38_007404</name>
</gene>
<dbReference type="PANTHER" id="PTHR47959">
    <property type="entry name" value="ATP-DEPENDENT RNA HELICASE RHLE-RELATED"/>
    <property type="match status" value="1"/>
</dbReference>
<evidence type="ECO:0000313" key="18">
    <source>
        <dbReference type="EMBL" id="KAJ2894581.1"/>
    </source>
</evidence>
<name>A0AAD5RIU8_9PEZI</name>
<evidence type="ECO:0000256" key="9">
    <source>
        <dbReference type="ARBA" id="ARBA00023242"/>
    </source>
</evidence>
<dbReference type="Gene3D" id="3.40.50.300">
    <property type="entry name" value="P-loop containing nucleotide triphosphate hydrolases"/>
    <property type="match status" value="2"/>
</dbReference>
<keyword evidence="5 12" id="KW-0378">Hydrolase</keyword>
<dbReference type="InterPro" id="IPR000629">
    <property type="entry name" value="RNA-helicase_DEAD-box_CS"/>
</dbReference>
<reference evidence="18" key="1">
    <citation type="submission" date="2022-07" db="EMBL/GenBank/DDBJ databases">
        <title>Draft genome sequence of Zalerion maritima ATCC 34329, a (micro)plastics degrading marine fungus.</title>
        <authorList>
            <person name="Paco A."/>
            <person name="Goncalves M.F.M."/>
            <person name="Rocha-Santos T.A.P."/>
            <person name="Alves A."/>
        </authorList>
    </citation>
    <scope>NUCLEOTIDE SEQUENCE</scope>
    <source>
        <strain evidence="18">ATCC 34329</strain>
    </source>
</reference>
<feature type="compositionally biased region" description="Polar residues" evidence="14">
    <location>
        <begin position="675"/>
        <end position="685"/>
    </location>
</feature>
<evidence type="ECO:0000256" key="10">
    <source>
        <dbReference type="ARBA" id="ARBA00047984"/>
    </source>
</evidence>
<feature type="compositionally biased region" description="Basic and acidic residues" evidence="14">
    <location>
        <begin position="29"/>
        <end position="38"/>
    </location>
</feature>
<dbReference type="AlphaFoldDB" id="A0AAD5RIU8"/>
<evidence type="ECO:0000256" key="7">
    <source>
        <dbReference type="ARBA" id="ARBA00022840"/>
    </source>
</evidence>
<dbReference type="PANTHER" id="PTHR47959:SF1">
    <property type="entry name" value="ATP-DEPENDENT RNA HELICASE DBPA"/>
    <property type="match status" value="1"/>
</dbReference>
<feature type="short sequence motif" description="Q motif" evidence="11">
    <location>
        <begin position="208"/>
        <end position="236"/>
    </location>
</feature>
<keyword evidence="4 12" id="KW-0547">Nucleotide-binding</keyword>
<evidence type="ECO:0000256" key="6">
    <source>
        <dbReference type="ARBA" id="ARBA00022806"/>
    </source>
</evidence>
<sequence length="743" mass="83005">MAPSASMNPTKKRKAEEFVYTVYSDDEEPPAKKGKPDDSDNFDEDEDEAFDSDFQWDDAAVFPHVDEVDGWDFKDAKRAITNTTDTVDLNKIIKDKAIKNSNARSADLEDVNINLDDEDDEVLADDAFGMGIDDLQNEVDVDNVDDEASAEDSDEGDDDSVATPEPHPEDLDQSSDDEEEQEDPEEVAKQNAFYAPAEKLKKGQGAANSFLNMNLSRHILRGITAAGYTKPTPVQGKTIPMALNGKDIVGSAATGSGKTAAFLIPILERLLYRDTRSPRTRVVVLTPTRELAMQCHDVATKLSTHTNIRFCLAVGGLSMKVQEAELRLRPDVVIATPGRFIDHMRNSLGFAVDGIEIMVLDEADRMLEDGFADELEEILKTLPKSRQTMLFSATMTSSVDKLVSTGLRKPHRIMVDSQKQTVGTLVQQFIKLRPRHEDKRMGYLVYLCKMRYTNRTIVFFKEKKQAHLTRIIFGLLGMSCAELHGAMKQPQRIASVEAFRDGKVSFLLASDVAARGLDIKGVDTVINYEAPSSQDVYLHRVGRTARAGRKGVACTIYTQAERKIMKAVVKEGKASRGKMEVPVIDPDVAGEWQTRVDNLEETIGEVLEEEKVQKKLAQAEMEMTKADNMIKHEDEIKARPKKTWFQSERDKELAQEKDKARLKASRDPLEKMRNTLKNKTPTGKLSNKDRKKLDLKAMRLEKGTMAKKQLNAGGADFKKKQEAKKRAKAGGAMKVSKTGNKRR</sequence>
<evidence type="ECO:0000256" key="1">
    <source>
        <dbReference type="ARBA" id="ARBA00004123"/>
    </source>
</evidence>
<evidence type="ECO:0000256" key="2">
    <source>
        <dbReference type="ARBA" id="ARBA00012552"/>
    </source>
</evidence>
<dbReference type="PROSITE" id="PS51194">
    <property type="entry name" value="HELICASE_CTER"/>
    <property type="match status" value="1"/>
</dbReference>
<dbReference type="InterPro" id="IPR011545">
    <property type="entry name" value="DEAD/DEAH_box_helicase_dom"/>
</dbReference>
<feature type="compositionally biased region" description="Acidic residues" evidence="14">
    <location>
        <begin position="146"/>
        <end position="160"/>
    </location>
</feature>
<dbReference type="SUPFAM" id="SSF52540">
    <property type="entry name" value="P-loop containing nucleoside triphosphate hydrolases"/>
    <property type="match status" value="2"/>
</dbReference>
<evidence type="ECO:0000256" key="8">
    <source>
        <dbReference type="ARBA" id="ARBA00022884"/>
    </source>
</evidence>
<dbReference type="GO" id="GO:0005634">
    <property type="term" value="C:nucleus"/>
    <property type="evidence" value="ECO:0007669"/>
    <property type="project" value="UniProtKB-SubCell"/>
</dbReference>
<comment type="similarity">
    <text evidence="12">Belongs to the DEAD box helicase family.</text>
</comment>
<feature type="compositionally biased region" description="Basic and acidic residues" evidence="14">
    <location>
        <begin position="647"/>
        <end position="673"/>
    </location>
</feature>
<dbReference type="GO" id="GO:0005524">
    <property type="term" value="F:ATP binding"/>
    <property type="evidence" value="ECO:0007669"/>
    <property type="project" value="UniProtKB-KW"/>
</dbReference>
<feature type="domain" description="Helicase C-terminal" evidence="16">
    <location>
        <begin position="424"/>
        <end position="589"/>
    </location>
</feature>
<feature type="region of interest" description="Disordered" evidence="14">
    <location>
        <begin position="21"/>
        <end position="49"/>
    </location>
</feature>
<dbReference type="GO" id="GO:0003723">
    <property type="term" value="F:RNA binding"/>
    <property type="evidence" value="ECO:0007669"/>
    <property type="project" value="UniProtKB-KW"/>
</dbReference>
<evidence type="ECO:0000256" key="11">
    <source>
        <dbReference type="PROSITE-ProRule" id="PRU00552"/>
    </source>
</evidence>
<dbReference type="EC" id="3.6.4.13" evidence="2"/>
<keyword evidence="6 12" id="KW-0347">Helicase</keyword>
<dbReference type="GO" id="GO:0042254">
    <property type="term" value="P:ribosome biogenesis"/>
    <property type="evidence" value="ECO:0007669"/>
    <property type="project" value="UniProtKB-KW"/>
</dbReference>
<dbReference type="SMART" id="SM00490">
    <property type="entry name" value="HELICc"/>
    <property type="match status" value="1"/>
</dbReference>
<keyword evidence="19" id="KW-1185">Reference proteome</keyword>
<feature type="domain" description="DEAD-box RNA helicase Q" evidence="17">
    <location>
        <begin position="208"/>
        <end position="236"/>
    </location>
</feature>
<dbReference type="PROSITE" id="PS51192">
    <property type="entry name" value="HELICASE_ATP_BIND_1"/>
    <property type="match status" value="1"/>
</dbReference>
<feature type="region of interest" description="Disordered" evidence="14">
    <location>
        <begin position="641"/>
        <end position="743"/>
    </location>
</feature>
<organism evidence="18 19">
    <name type="scientific">Zalerion maritima</name>
    <dbReference type="NCBI Taxonomy" id="339359"/>
    <lineage>
        <taxon>Eukaryota</taxon>
        <taxon>Fungi</taxon>
        <taxon>Dikarya</taxon>
        <taxon>Ascomycota</taxon>
        <taxon>Pezizomycotina</taxon>
        <taxon>Sordariomycetes</taxon>
        <taxon>Lulworthiomycetidae</taxon>
        <taxon>Lulworthiales</taxon>
        <taxon>Lulworthiaceae</taxon>
        <taxon>Zalerion</taxon>
    </lineage>
</organism>
<dbReference type="CDD" id="cd17947">
    <property type="entry name" value="DEADc_DDX27"/>
    <property type="match status" value="1"/>
</dbReference>
<accession>A0AAD5RIU8</accession>
<dbReference type="InterPro" id="IPR027417">
    <property type="entry name" value="P-loop_NTPase"/>
</dbReference>
<evidence type="ECO:0000259" key="16">
    <source>
        <dbReference type="PROSITE" id="PS51194"/>
    </source>
</evidence>
<evidence type="ECO:0000313" key="19">
    <source>
        <dbReference type="Proteomes" id="UP001201980"/>
    </source>
</evidence>
<dbReference type="InterPro" id="IPR014001">
    <property type="entry name" value="Helicase_ATP-bd"/>
</dbReference>
<dbReference type="Pfam" id="PF00271">
    <property type="entry name" value="Helicase_C"/>
    <property type="match status" value="1"/>
</dbReference>
<dbReference type="PROSITE" id="PS51195">
    <property type="entry name" value="Q_MOTIF"/>
    <property type="match status" value="1"/>
</dbReference>
<dbReference type="EMBL" id="JAKWBI020000478">
    <property type="protein sequence ID" value="KAJ2894581.1"/>
    <property type="molecule type" value="Genomic_DNA"/>
</dbReference>
<evidence type="ECO:0000259" key="17">
    <source>
        <dbReference type="PROSITE" id="PS51195"/>
    </source>
</evidence>
<comment type="caution">
    <text evidence="18">The sequence shown here is derived from an EMBL/GenBank/DDBJ whole genome shotgun (WGS) entry which is preliminary data.</text>
</comment>
<evidence type="ECO:0000256" key="13">
    <source>
        <dbReference type="SAM" id="Coils"/>
    </source>
</evidence>
<dbReference type="SMART" id="SM00487">
    <property type="entry name" value="DEXDc"/>
    <property type="match status" value="1"/>
</dbReference>
<dbReference type="CDD" id="cd18787">
    <property type="entry name" value="SF2_C_DEAD"/>
    <property type="match status" value="1"/>
</dbReference>
<dbReference type="InterPro" id="IPR001650">
    <property type="entry name" value="Helicase_C-like"/>
</dbReference>
<evidence type="ECO:0000256" key="3">
    <source>
        <dbReference type="ARBA" id="ARBA00022517"/>
    </source>
</evidence>
<feature type="region of interest" description="Disordered" evidence="14">
    <location>
        <begin position="146"/>
        <end position="187"/>
    </location>
</feature>
<dbReference type="GO" id="GO:0005829">
    <property type="term" value="C:cytosol"/>
    <property type="evidence" value="ECO:0007669"/>
    <property type="project" value="TreeGrafter"/>
</dbReference>
<feature type="compositionally biased region" description="Basic and acidic residues" evidence="14">
    <location>
        <begin position="686"/>
        <end position="704"/>
    </location>
</feature>
<dbReference type="PROSITE" id="PS00039">
    <property type="entry name" value="DEAD_ATP_HELICASE"/>
    <property type="match status" value="1"/>
</dbReference>
<evidence type="ECO:0000256" key="14">
    <source>
        <dbReference type="SAM" id="MobiDB-lite"/>
    </source>
</evidence>
<evidence type="ECO:0000256" key="4">
    <source>
        <dbReference type="ARBA" id="ARBA00022741"/>
    </source>
</evidence>
<feature type="compositionally biased region" description="Acidic residues" evidence="14">
    <location>
        <begin position="39"/>
        <end position="49"/>
    </location>
</feature>
<comment type="catalytic activity">
    <reaction evidence="10">
        <text>ATP + H2O = ADP + phosphate + H(+)</text>
        <dbReference type="Rhea" id="RHEA:13065"/>
        <dbReference type="ChEBI" id="CHEBI:15377"/>
        <dbReference type="ChEBI" id="CHEBI:15378"/>
        <dbReference type="ChEBI" id="CHEBI:30616"/>
        <dbReference type="ChEBI" id="CHEBI:43474"/>
        <dbReference type="ChEBI" id="CHEBI:456216"/>
        <dbReference type="EC" id="3.6.4.13"/>
    </reaction>
</comment>
<keyword evidence="7 12" id="KW-0067">ATP-binding</keyword>
<evidence type="ECO:0000256" key="5">
    <source>
        <dbReference type="ARBA" id="ARBA00022801"/>
    </source>
</evidence>
<dbReference type="GO" id="GO:0016787">
    <property type="term" value="F:hydrolase activity"/>
    <property type="evidence" value="ECO:0007669"/>
    <property type="project" value="UniProtKB-KW"/>
</dbReference>